<dbReference type="GO" id="GO:0006825">
    <property type="term" value="P:copper ion transport"/>
    <property type="evidence" value="ECO:0007669"/>
    <property type="project" value="InterPro"/>
</dbReference>
<feature type="transmembrane region" description="Helical" evidence="6">
    <location>
        <begin position="175"/>
        <end position="195"/>
    </location>
</feature>
<dbReference type="PANTHER" id="PTHR34820:SF4">
    <property type="entry name" value="INNER MEMBRANE PROTEIN YEBZ"/>
    <property type="match status" value="1"/>
</dbReference>
<feature type="domain" description="Copper resistance protein D" evidence="7">
    <location>
        <begin position="239"/>
        <end position="334"/>
    </location>
</feature>
<dbReference type="Proteomes" id="UP000293638">
    <property type="component" value="Unassembled WGS sequence"/>
</dbReference>
<dbReference type="EMBL" id="SGXD01000002">
    <property type="protein sequence ID" value="RZS89903.1"/>
    <property type="molecule type" value="Genomic_DNA"/>
</dbReference>
<dbReference type="RefSeq" id="WP_130492443.1">
    <property type="nucleotide sequence ID" value="NZ_SGXD01000002.1"/>
</dbReference>
<feature type="transmembrane region" description="Helical" evidence="6">
    <location>
        <begin position="21"/>
        <end position="39"/>
    </location>
</feature>
<dbReference type="InterPro" id="IPR019108">
    <property type="entry name" value="Caa3_assmbl_CtaG-rel"/>
</dbReference>
<feature type="transmembrane region" description="Helical" evidence="6">
    <location>
        <begin position="149"/>
        <end position="168"/>
    </location>
</feature>
<accession>A0A4Q7NS12</accession>
<feature type="transmembrane region" description="Helical" evidence="6">
    <location>
        <begin position="104"/>
        <end position="129"/>
    </location>
</feature>
<feature type="transmembrane region" description="Helical" evidence="6">
    <location>
        <begin position="526"/>
        <end position="549"/>
    </location>
</feature>
<feature type="transmembrane region" description="Helical" evidence="6">
    <location>
        <begin position="201"/>
        <end position="225"/>
    </location>
</feature>
<comment type="caution">
    <text evidence="8">The sequence shown here is derived from an EMBL/GenBank/DDBJ whole genome shotgun (WGS) entry which is preliminary data.</text>
</comment>
<keyword evidence="9" id="KW-1185">Reference proteome</keyword>
<evidence type="ECO:0000259" key="7">
    <source>
        <dbReference type="Pfam" id="PF05425"/>
    </source>
</evidence>
<feature type="transmembrane region" description="Helical" evidence="6">
    <location>
        <begin position="561"/>
        <end position="582"/>
    </location>
</feature>
<keyword evidence="5 6" id="KW-0472">Membrane</keyword>
<evidence type="ECO:0000313" key="9">
    <source>
        <dbReference type="Proteomes" id="UP000293638"/>
    </source>
</evidence>
<feature type="transmembrane region" description="Helical" evidence="6">
    <location>
        <begin position="276"/>
        <end position="296"/>
    </location>
</feature>
<evidence type="ECO:0000256" key="2">
    <source>
        <dbReference type="ARBA" id="ARBA00022475"/>
    </source>
</evidence>
<dbReference type="Pfam" id="PF05425">
    <property type="entry name" value="CopD"/>
    <property type="match status" value="1"/>
</dbReference>
<dbReference type="Pfam" id="PF09678">
    <property type="entry name" value="Caa3_CtaG"/>
    <property type="match status" value="1"/>
</dbReference>
<evidence type="ECO:0000256" key="5">
    <source>
        <dbReference type="ARBA" id="ARBA00023136"/>
    </source>
</evidence>
<feature type="transmembrane region" description="Helical" evidence="6">
    <location>
        <begin position="316"/>
        <end position="335"/>
    </location>
</feature>
<dbReference type="InterPro" id="IPR008457">
    <property type="entry name" value="Cu-R_CopD_dom"/>
</dbReference>
<feature type="transmembrane region" description="Helical" evidence="6">
    <location>
        <begin position="381"/>
        <end position="402"/>
    </location>
</feature>
<dbReference type="OrthoDB" id="5241646at2"/>
<feature type="transmembrane region" description="Helical" evidence="6">
    <location>
        <begin position="501"/>
        <end position="520"/>
    </location>
</feature>
<evidence type="ECO:0000256" key="1">
    <source>
        <dbReference type="ARBA" id="ARBA00004651"/>
    </source>
</evidence>
<gene>
    <name evidence="8" type="ORF">EV189_1682</name>
</gene>
<dbReference type="AlphaFoldDB" id="A0A4Q7NS12"/>
<sequence>MTATLERTATERATRPWGPPAVVLAVVVLVLAALVGGAVTHEKEVGVPDAGVLVTWGLLLTRLVTDLAGLSAAGLLLLAAVLLPNAEGALRGSGFHGVRRAGQLAAAWAVAALVEAVLTGADIVGTSVGKVLAPTLLRQTVDAVPQVRALLVQAALAAVLAVACRFVVTAGRAVALLVLALGTLVPPLLTGHSAAAGDHMLAISALTVHVLALALWLGGLGALVWMRRRSPEARSFPLAVSRFSGLALWCAVAVGVSGVVSAWLRLGSWTAITTTAYGGLVSLKTAGFLAVAAAGARHRSHTLPRLQEDRRAFSRLAAGEVLVMVATVGLAVALGRTPTPAPYDEASDGTDGVSLVQAELGFAPPPHPSLWHYVTAYEVDGFFLLFVLVAGILYAQGVLALRRRGDSWALGRTVSWYAGLALVLYTTCGGLAAYSHILFSAHMVAHMVLVSVAPIFLVLAAPTTLALRTLPAGSGAGDRGPRQALVAVLHSRFARVMTNPVVASLLFIGSLFGLYFTPLLDLLMSWHIGHTLMDAHFLAVGTLFFYVLVGVDPSPKPLPHLARLILVFPVMAFHAFFNVALLEENEVLAKGYYTRLGNPYGVNLLHDQQSGAALGWSLGEVPILLVIAAVFVAWVRADEREARRRDRAADRAVERGEEDELASYNAWLAAMNERAKGR</sequence>
<protein>
    <submittedName>
        <fullName evidence="8">Putative copper resistance protein D</fullName>
    </submittedName>
</protein>
<evidence type="ECO:0000256" key="4">
    <source>
        <dbReference type="ARBA" id="ARBA00022989"/>
    </source>
</evidence>
<evidence type="ECO:0000256" key="3">
    <source>
        <dbReference type="ARBA" id="ARBA00022692"/>
    </source>
</evidence>
<dbReference type="GO" id="GO:0005886">
    <property type="term" value="C:plasma membrane"/>
    <property type="evidence" value="ECO:0007669"/>
    <property type="project" value="UniProtKB-SubCell"/>
</dbReference>
<evidence type="ECO:0000256" key="6">
    <source>
        <dbReference type="SAM" id="Phobius"/>
    </source>
</evidence>
<keyword evidence="4 6" id="KW-1133">Transmembrane helix</keyword>
<comment type="subcellular location">
    <subcellularLocation>
        <location evidence="1">Cell membrane</location>
        <topology evidence="1">Multi-pass membrane protein</topology>
    </subcellularLocation>
</comment>
<organism evidence="8 9">
    <name type="scientific">Motilibacter rhizosphaerae</name>
    <dbReference type="NCBI Taxonomy" id="598652"/>
    <lineage>
        <taxon>Bacteria</taxon>
        <taxon>Bacillati</taxon>
        <taxon>Actinomycetota</taxon>
        <taxon>Actinomycetes</taxon>
        <taxon>Motilibacterales</taxon>
        <taxon>Motilibacteraceae</taxon>
        <taxon>Motilibacter</taxon>
    </lineage>
</organism>
<feature type="transmembrane region" description="Helical" evidence="6">
    <location>
        <begin position="59"/>
        <end position="83"/>
    </location>
</feature>
<keyword evidence="2" id="KW-1003">Cell membrane</keyword>
<dbReference type="InterPro" id="IPR032694">
    <property type="entry name" value="CopC/D"/>
</dbReference>
<feature type="transmembrane region" description="Helical" evidence="6">
    <location>
        <begin position="246"/>
        <end position="264"/>
    </location>
</feature>
<feature type="transmembrane region" description="Helical" evidence="6">
    <location>
        <begin position="613"/>
        <end position="635"/>
    </location>
</feature>
<feature type="transmembrane region" description="Helical" evidence="6">
    <location>
        <begin position="443"/>
        <end position="461"/>
    </location>
</feature>
<proteinExistence type="predicted"/>
<evidence type="ECO:0000313" key="8">
    <source>
        <dbReference type="EMBL" id="RZS89903.1"/>
    </source>
</evidence>
<name>A0A4Q7NS12_9ACTN</name>
<feature type="transmembrane region" description="Helical" evidence="6">
    <location>
        <begin position="414"/>
        <end position="437"/>
    </location>
</feature>
<keyword evidence="3 6" id="KW-0812">Transmembrane</keyword>
<dbReference type="PANTHER" id="PTHR34820">
    <property type="entry name" value="INNER MEMBRANE PROTEIN YEBZ"/>
    <property type="match status" value="1"/>
</dbReference>
<reference evidence="8 9" key="1">
    <citation type="submission" date="2019-02" db="EMBL/GenBank/DDBJ databases">
        <title>Genomic Encyclopedia of Type Strains, Phase IV (KMG-IV): sequencing the most valuable type-strain genomes for metagenomic binning, comparative biology and taxonomic classification.</title>
        <authorList>
            <person name="Goeker M."/>
        </authorList>
    </citation>
    <scope>NUCLEOTIDE SEQUENCE [LARGE SCALE GENOMIC DNA]</scope>
    <source>
        <strain evidence="8 9">DSM 45622</strain>
    </source>
</reference>